<gene>
    <name evidence="3" type="ORF">AURANDRAFT_63535</name>
</gene>
<dbReference type="InterPro" id="IPR012674">
    <property type="entry name" value="Calycin"/>
</dbReference>
<evidence type="ECO:0000256" key="2">
    <source>
        <dbReference type="SAM" id="MobiDB-lite"/>
    </source>
</evidence>
<feature type="compositionally biased region" description="Acidic residues" evidence="2">
    <location>
        <begin position="1006"/>
        <end position="1015"/>
    </location>
</feature>
<organism evidence="4">
    <name type="scientific">Aureococcus anophagefferens</name>
    <name type="common">Harmful bloom alga</name>
    <dbReference type="NCBI Taxonomy" id="44056"/>
    <lineage>
        <taxon>Eukaryota</taxon>
        <taxon>Sar</taxon>
        <taxon>Stramenopiles</taxon>
        <taxon>Ochrophyta</taxon>
        <taxon>Pelagophyceae</taxon>
        <taxon>Pelagomonadales</taxon>
        <taxon>Pelagomonadaceae</taxon>
        <taxon>Aureococcus</taxon>
    </lineage>
</organism>
<comment type="similarity">
    <text evidence="1">Belongs to the CFAP97 family.</text>
</comment>
<name>F0Y6E1_AURAN</name>
<dbReference type="InterPro" id="IPR029488">
    <property type="entry name" value="Hmw/CFAP97"/>
</dbReference>
<dbReference type="EMBL" id="GL833126">
    <property type="protein sequence ID" value="EGB08978.1"/>
    <property type="molecule type" value="Genomic_DNA"/>
</dbReference>
<dbReference type="InParanoid" id="F0Y6E1"/>
<feature type="region of interest" description="Disordered" evidence="2">
    <location>
        <begin position="189"/>
        <end position="208"/>
    </location>
</feature>
<feature type="compositionally biased region" description="Low complexity" evidence="2">
    <location>
        <begin position="1025"/>
        <end position="1037"/>
    </location>
</feature>
<evidence type="ECO:0008006" key="5">
    <source>
        <dbReference type="Google" id="ProtNLM"/>
    </source>
</evidence>
<dbReference type="InterPro" id="IPR011992">
    <property type="entry name" value="EF-hand-dom_pair"/>
</dbReference>
<dbReference type="OrthoDB" id="2163395at2759"/>
<dbReference type="KEGG" id="aaf:AURANDRAFT_63535"/>
<evidence type="ECO:0000256" key="1">
    <source>
        <dbReference type="ARBA" id="ARBA00008315"/>
    </source>
</evidence>
<dbReference type="AlphaFoldDB" id="F0Y6E1"/>
<evidence type="ECO:0000313" key="3">
    <source>
        <dbReference type="EMBL" id="EGB08978.1"/>
    </source>
</evidence>
<dbReference type="PANTHER" id="PTHR33768:SF3">
    <property type="entry name" value="MIP11318P"/>
    <property type="match status" value="1"/>
</dbReference>
<dbReference type="GeneID" id="20224383"/>
<dbReference type="Pfam" id="PF13879">
    <property type="entry name" value="Hmw_CFAP97"/>
    <property type="match status" value="1"/>
</dbReference>
<feature type="compositionally biased region" description="Basic and acidic residues" evidence="2">
    <location>
        <begin position="1"/>
        <end position="13"/>
    </location>
</feature>
<feature type="compositionally biased region" description="Low complexity" evidence="2">
    <location>
        <begin position="522"/>
        <end position="548"/>
    </location>
</feature>
<dbReference type="RefSeq" id="XP_009036107.1">
    <property type="nucleotide sequence ID" value="XM_009037859.1"/>
</dbReference>
<dbReference type="SUPFAM" id="SSF47473">
    <property type="entry name" value="EF-hand"/>
    <property type="match status" value="1"/>
</dbReference>
<reference evidence="3 4" key="1">
    <citation type="journal article" date="2011" name="Proc. Natl. Acad. Sci. U.S.A.">
        <title>Niche of harmful alga Aureococcus anophagefferens revealed through ecogenomics.</title>
        <authorList>
            <person name="Gobler C.J."/>
            <person name="Berry D.L."/>
            <person name="Dyhrman S.T."/>
            <person name="Wilhelm S.W."/>
            <person name="Salamov A."/>
            <person name="Lobanov A.V."/>
            <person name="Zhang Y."/>
            <person name="Collier J.L."/>
            <person name="Wurch L.L."/>
            <person name="Kustka A.B."/>
            <person name="Dill B.D."/>
            <person name="Shah M."/>
            <person name="VerBerkmoes N.C."/>
            <person name="Kuo A."/>
            <person name="Terry A."/>
            <person name="Pangilinan J."/>
            <person name="Lindquist E.A."/>
            <person name="Lucas S."/>
            <person name="Paulsen I.T."/>
            <person name="Hattenrath-Lehmann T.K."/>
            <person name="Talmage S.C."/>
            <person name="Walker E.A."/>
            <person name="Koch F."/>
            <person name="Burson A.M."/>
            <person name="Marcoval M.A."/>
            <person name="Tang Y.Z."/>
            <person name="Lecleir G.R."/>
            <person name="Coyne K.J."/>
            <person name="Berg G.M."/>
            <person name="Bertrand E.M."/>
            <person name="Saito M.A."/>
            <person name="Gladyshev V.N."/>
            <person name="Grigoriev I.V."/>
        </authorList>
    </citation>
    <scope>NUCLEOTIDE SEQUENCE [LARGE SCALE GENOMIC DNA]</scope>
    <source>
        <strain evidence="4">CCMP 1984</strain>
    </source>
</reference>
<dbReference type="Proteomes" id="UP000002729">
    <property type="component" value="Unassembled WGS sequence"/>
</dbReference>
<feature type="region of interest" description="Disordered" evidence="2">
    <location>
        <begin position="513"/>
        <end position="605"/>
    </location>
</feature>
<protein>
    <recommendedName>
        <fullName evidence="5">Calmodulin</fullName>
    </recommendedName>
</protein>
<feature type="compositionally biased region" description="Basic and acidic residues" evidence="2">
    <location>
        <begin position="1067"/>
        <end position="1076"/>
    </location>
</feature>
<feature type="compositionally biased region" description="Basic residues" evidence="2">
    <location>
        <begin position="1038"/>
        <end position="1058"/>
    </location>
</feature>
<feature type="region of interest" description="Disordered" evidence="2">
    <location>
        <begin position="1"/>
        <end position="30"/>
    </location>
</feature>
<evidence type="ECO:0000313" key="4">
    <source>
        <dbReference type="Proteomes" id="UP000002729"/>
    </source>
</evidence>
<dbReference type="InterPro" id="IPR038792">
    <property type="entry name" value="CFAP97D1/2"/>
</dbReference>
<feature type="region of interest" description="Disordered" evidence="2">
    <location>
        <begin position="710"/>
        <end position="746"/>
    </location>
</feature>
<proteinExistence type="inferred from homology"/>
<feature type="region of interest" description="Disordered" evidence="2">
    <location>
        <begin position="1149"/>
        <end position="1178"/>
    </location>
</feature>
<keyword evidence="4" id="KW-1185">Reference proteome</keyword>
<dbReference type="Gene3D" id="2.40.128.20">
    <property type="match status" value="1"/>
</dbReference>
<dbReference type="PANTHER" id="PTHR33768">
    <property type="entry name" value="MIP11318P"/>
    <property type="match status" value="1"/>
</dbReference>
<feature type="region of interest" description="Disordered" evidence="2">
    <location>
        <begin position="988"/>
        <end position="1078"/>
    </location>
</feature>
<accession>F0Y6E1</accession>
<sequence length="1236" mass="131482">MAASVRRVEDRRSMALHKQKIHSMQSQIDTSPPASMALAHMRRNLKQEKLVEDRWQEIERSNHILVRRMREIMSGDGKYRPLVAPGTKKGGYRPASLNYRVRIQAENRAIIRRLCASRSAYAKEDMRPCNFQPHFLPKLPLSKLGAIDSRSALSRMSVVTEAGGSAGNGASLGSLSARAPDRDRAAILSRPVPLSGREPAPAPRASQAAGPRLLSFVPKVAAAGAFARGARPGEAAVLVREALKVQDKYIVASLKQTEDFELRDAWTVEFYVPEDAVTISAAVTVEEASDWLEVLREDLVAHRSLRPRDEAAFEARRAELLSTLVKCYETRRDASGAIAAIVLARPVAAVRGALAKAAARGALADLAATVASRVVDDVVRGSARALFEAKAAYVPTVTLADSTATKLQLALRAQCVGTTPGEFLRRYDRDGSGVLDVPTIAKIVRRDCKISAVVVSDMEISLFAALMDEHKSGTVAVSELSDFVENGLYGTMLASDKPRQKTIVMKGAGFQRVTHGDEGSTAEPPLRAPVVPAPPEGARSSLARGRPAAGRRLKKKGAPGSPRDDASAATEKTAGAYSRASAKFGKPARTSRAGPPPKHHLDEPTLKRVRGRLKQACNGVGPLEFLQRFDAGRGALSAGEFKALLRRDLKISFADLGEDDATSLAALLDPDKTGFLAVPGVAHFIQAGALPAPLLDGPLDDVSALTADTALPKPRASVKKKPAPPNGARNAAKGGAAGSPARKVRTPAPDLSAWALRGRASRKVATADGDVHYLLTLRIHPQAKRAVVVAVNASTDETMSVELGRKALGELQVRKSSSPALTSLVATAKTRGAAMPVPRPVRACTSAAFVPGTMASIQALIAADDDYYSLKRRPPPSPTRADLRSVARLAAADRFSDSDGSASSDSDDDGAAPLSPGAAVALGRALLVAFAAAVALRSLYALPLCAALILADDKLRDAVVGESAARRRCSEFAASLLSRRRWRRRVARWRRRPSAPRAAPAAAESGGDDGGDDTDASFAELGDTSSRSSADGAAAAPRRPRRPRRPGGGRPRRKRAGVKPRGFTGAWEKDKARSDSPLDQMKALGVPWAARVAIAKSKNAKKIAHEGRAWVEATTTAVVTKTQTLCLDGSEQKDTNPVDRSVVSIWSAVGGRPAAAPPRPRGDDDPAPEDGASPRLPPAPAVVTVMHYQKTGNVSTITRTLEDGGDTYHVVNELCLKHPPDVITIHTYFTRVDDDD</sequence>